<keyword evidence="3" id="KW-1185">Reference proteome</keyword>
<accession>A0A812J8H8</accession>
<feature type="non-terminal residue" evidence="2">
    <location>
        <position position="1"/>
    </location>
</feature>
<dbReference type="Proteomes" id="UP000601435">
    <property type="component" value="Unassembled WGS sequence"/>
</dbReference>
<feature type="region of interest" description="Disordered" evidence="1">
    <location>
        <begin position="276"/>
        <end position="316"/>
    </location>
</feature>
<evidence type="ECO:0000256" key="1">
    <source>
        <dbReference type="SAM" id="MobiDB-lite"/>
    </source>
</evidence>
<feature type="compositionally biased region" description="Basic and acidic residues" evidence="1">
    <location>
        <begin position="345"/>
        <end position="363"/>
    </location>
</feature>
<feature type="region of interest" description="Disordered" evidence="1">
    <location>
        <begin position="334"/>
        <end position="386"/>
    </location>
</feature>
<sequence length="764" mass="82874">MATAFPNVGSSCWTRCLRADSSPTGFHLDLAASADVHDHWDLAPIWYSAGSGYPYFGRRARHKARQRLRYRAFHRADWELLFRHHNSMPPQQRAAATTKGSGKNKAKPENAQSSAVEFGLPSTMVTALQSISSPATQDLWASSAFASSELTADQMAQRRSNATAKLSKRITGNMKARMEFAAALSAWMGQLSQHLMGLLGRVRAISAKVDEDSQLAIQEMQSFLAAQPSVATQEQIHQAQRNMGPTWSSQQDEEIIRIAAAMKAFGSVAFPAPSAMTGLGQETPPGSLLGPSDMHSEVSFGGAASGYPDPPAGEAIHHPTFVAAAPSSALDAMAPTTPARRWKRQQKEPENRPSKSPRRDVGRVNEAPWASVATGYTPESLQRPSRLADHEEELVPDHTRSLPSAVPSWFTGWLCTMRFAIEQGGDVIGELIQHPEQGALLSLQRNADVASVVREAAQVLWSRLQHIVGAQDESSVPTILEHMRSFLQQLRMCPQVLPELPQGLVLAVQVSLGFVLDPFSFAPSTAQEWLFPSLLLEHGGPFCGFVPLEASPEPHVQMLNCRSLHSDEGLAEFCGRDLRLLAIKVLGVPVGSITRAGPWRPGVAARPAYLKDICVFRIVSGPVVGYTNLCLRVTSLLISDPSADPLCCVRTSVNFREGVVYTKHAVYTSTSAWTPGAEAAFHEIVGANAVIIGVNGHVYADVPTFADHQIIRSAALQAASLLSSLQQFNVAAQTYLRSSICLPLSGDWAQMKRLLEAGLVARCQ</sequence>
<evidence type="ECO:0000313" key="2">
    <source>
        <dbReference type="EMBL" id="CAE7196284.1"/>
    </source>
</evidence>
<evidence type="ECO:0000313" key="3">
    <source>
        <dbReference type="Proteomes" id="UP000601435"/>
    </source>
</evidence>
<feature type="region of interest" description="Disordered" evidence="1">
    <location>
        <begin position="87"/>
        <end position="114"/>
    </location>
</feature>
<protein>
    <submittedName>
        <fullName evidence="2">Uncharacterized protein</fullName>
    </submittedName>
</protein>
<feature type="compositionally biased region" description="Polar residues" evidence="1">
    <location>
        <begin position="88"/>
        <end position="101"/>
    </location>
</feature>
<gene>
    <name evidence="2" type="ORF">SNEC2469_LOCUS1343</name>
</gene>
<proteinExistence type="predicted"/>
<name>A0A812J8H8_9DINO</name>
<dbReference type="EMBL" id="CAJNJA010005686">
    <property type="protein sequence ID" value="CAE7196284.1"/>
    <property type="molecule type" value="Genomic_DNA"/>
</dbReference>
<organism evidence="2 3">
    <name type="scientific">Symbiodinium necroappetens</name>
    <dbReference type="NCBI Taxonomy" id="1628268"/>
    <lineage>
        <taxon>Eukaryota</taxon>
        <taxon>Sar</taxon>
        <taxon>Alveolata</taxon>
        <taxon>Dinophyceae</taxon>
        <taxon>Suessiales</taxon>
        <taxon>Symbiodiniaceae</taxon>
        <taxon>Symbiodinium</taxon>
    </lineage>
</organism>
<dbReference type="AlphaFoldDB" id="A0A812J8H8"/>
<reference evidence="2" key="1">
    <citation type="submission" date="2021-02" db="EMBL/GenBank/DDBJ databases">
        <authorList>
            <person name="Dougan E. K."/>
            <person name="Rhodes N."/>
            <person name="Thang M."/>
            <person name="Chan C."/>
        </authorList>
    </citation>
    <scope>NUCLEOTIDE SEQUENCE</scope>
</reference>
<comment type="caution">
    <text evidence="2">The sequence shown here is derived from an EMBL/GenBank/DDBJ whole genome shotgun (WGS) entry which is preliminary data.</text>
</comment>